<evidence type="ECO:0000256" key="4">
    <source>
        <dbReference type="ARBA" id="ARBA00022679"/>
    </source>
</evidence>
<dbReference type="NCBIfam" id="TIGR00027">
    <property type="entry name" value="mthyl_TIGR00027"/>
    <property type="match status" value="1"/>
</dbReference>
<keyword evidence="4 10" id="KW-0808">Transferase</keyword>
<dbReference type="Proteomes" id="UP000046680">
    <property type="component" value="Unassembled WGS sequence"/>
</dbReference>
<comment type="similarity">
    <text evidence="2">Belongs to the UPF0677 family.</text>
</comment>
<dbReference type="EMBL" id="CNGE01000208">
    <property type="protein sequence ID" value="CKS19898.1"/>
    <property type="molecule type" value="Genomic_DNA"/>
</dbReference>
<evidence type="ECO:0000313" key="8">
    <source>
        <dbReference type="EMBL" id="CFR78798.1"/>
    </source>
</evidence>
<dbReference type="SUPFAM" id="SSF53335">
    <property type="entry name" value="S-adenosyl-L-methionine-dependent methyltransferases"/>
    <property type="match status" value="1"/>
</dbReference>
<evidence type="ECO:0000313" key="10">
    <source>
        <dbReference type="EMBL" id="COV65344.1"/>
    </source>
</evidence>
<dbReference type="Proteomes" id="UP000038802">
    <property type="component" value="Unassembled WGS sequence"/>
</dbReference>
<evidence type="ECO:0000256" key="6">
    <source>
        <dbReference type="SAM" id="MobiDB-lite"/>
    </source>
</evidence>
<dbReference type="PATRIC" id="fig|1773.2386.peg.882"/>
<gene>
    <name evidence="8" type="ORF">ERS007657_01696</name>
    <name evidence="7" type="ORF">ERS007688_02039</name>
    <name evidence="10" type="ORF">ERS007703_01801</name>
    <name evidence="11" type="ORF">ERS007741_02854</name>
    <name evidence="9" type="ORF">ERS027646_01435</name>
</gene>
<proteinExistence type="inferred from homology"/>
<feature type="compositionally biased region" description="Polar residues" evidence="6">
    <location>
        <begin position="389"/>
        <end position="399"/>
    </location>
</feature>
<dbReference type="InterPro" id="IPR011610">
    <property type="entry name" value="SAM_mthyl_Trfase_ML2640-like"/>
</dbReference>
<evidence type="ECO:0000313" key="11">
    <source>
        <dbReference type="EMBL" id="COW63922.1"/>
    </source>
</evidence>
<evidence type="ECO:0000313" key="13">
    <source>
        <dbReference type="Proteomes" id="UP000046680"/>
    </source>
</evidence>
<evidence type="ECO:0000313" key="12">
    <source>
        <dbReference type="Proteomes" id="UP000038802"/>
    </source>
</evidence>
<dbReference type="AlphaFoldDB" id="A0A0E9AQY7"/>
<dbReference type="GO" id="GO:0032259">
    <property type="term" value="P:methylation"/>
    <property type="evidence" value="ECO:0007669"/>
    <property type="project" value="UniProtKB-KW"/>
</dbReference>
<evidence type="ECO:0000256" key="3">
    <source>
        <dbReference type="ARBA" id="ARBA00022603"/>
    </source>
</evidence>
<dbReference type="InterPro" id="IPR007213">
    <property type="entry name" value="Ppm1/Ppm2/Tcmp"/>
</dbReference>
<organism evidence="10 12">
    <name type="scientific">Mycobacterium tuberculosis</name>
    <dbReference type="NCBI Taxonomy" id="1773"/>
    <lineage>
        <taxon>Bacteria</taxon>
        <taxon>Bacillati</taxon>
        <taxon>Actinomycetota</taxon>
        <taxon>Actinomycetes</taxon>
        <taxon>Mycobacteriales</taxon>
        <taxon>Mycobacteriaceae</taxon>
        <taxon>Mycobacterium</taxon>
        <taxon>Mycobacterium tuberculosis complex</taxon>
    </lineage>
</organism>
<dbReference type="FunFam" id="3.40.50.150:FF:000152">
    <property type="entry name" value="S-adenosyl-L-methionine-dependent methyltransferase"/>
    <property type="match status" value="1"/>
</dbReference>
<name>A0A0E9AQY7_MYCTX</name>
<dbReference type="Proteomes" id="UP000048600">
    <property type="component" value="Unassembled WGS sequence"/>
</dbReference>
<feature type="region of interest" description="Disordered" evidence="6">
    <location>
        <begin position="389"/>
        <end position="408"/>
    </location>
</feature>
<dbReference type="InterPro" id="IPR029063">
    <property type="entry name" value="SAM-dependent_MTases_sf"/>
</dbReference>
<dbReference type="STRING" id="115862.BBG46_03935"/>
<evidence type="ECO:0000313" key="16">
    <source>
        <dbReference type="Proteomes" id="UP000048948"/>
    </source>
</evidence>
<accession>A0A0E9AQY7</accession>
<dbReference type="Pfam" id="PF04072">
    <property type="entry name" value="LCM"/>
    <property type="match status" value="1"/>
</dbReference>
<dbReference type="PANTHER" id="PTHR43619">
    <property type="entry name" value="S-ADENOSYL-L-METHIONINE-DEPENDENT METHYLTRANSFERASE YKTD-RELATED"/>
    <property type="match status" value="1"/>
</dbReference>
<dbReference type="Proteomes" id="UP000048948">
    <property type="component" value="Unassembled WGS sequence"/>
</dbReference>
<evidence type="ECO:0000313" key="15">
    <source>
        <dbReference type="Proteomes" id="UP000048600"/>
    </source>
</evidence>
<evidence type="ECO:0000313" key="14">
    <source>
        <dbReference type="Proteomes" id="UP000046947"/>
    </source>
</evidence>
<dbReference type="EMBL" id="CGCX01000557">
    <property type="protein sequence ID" value="CFR78798.1"/>
    <property type="molecule type" value="Genomic_DNA"/>
</dbReference>
<dbReference type="EMBL" id="CSAE01000168">
    <property type="protein sequence ID" value="COV65344.1"/>
    <property type="molecule type" value="Genomic_DNA"/>
</dbReference>
<dbReference type="EC" id="2.1.1.-" evidence="7 10"/>
<dbReference type="EMBL" id="CHKL01000369">
    <property type="protein sequence ID" value="COW63922.1"/>
    <property type="molecule type" value="Genomic_DNA"/>
</dbReference>
<evidence type="ECO:0000256" key="2">
    <source>
        <dbReference type="ARBA" id="ARBA00008138"/>
    </source>
</evidence>
<reference evidence="10" key="1">
    <citation type="submission" date="2015-03" db="EMBL/GenBank/DDBJ databases">
        <authorList>
            <person name="Murphy D."/>
        </authorList>
    </citation>
    <scope>NUCLEOTIDE SEQUENCE [LARGE SCALE GENOMIC DNA]</scope>
    <source>
        <strain evidence="10">K00500041</strain>
    </source>
</reference>
<evidence type="ECO:0000313" key="9">
    <source>
        <dbReference type="EMBL" id="CKS19898.1"/>
    </source>
</evidence>
<keyword evidence="5" id="KW-0949">S-adenosyl-L-methionine</keyword>
<comment type="function">
    <text evidence="1">Exhibits S-adenosyl-L-methionine-dependent methyltransferase activity.</text>
</comment>
<dbReference type="GO" id="GO:0008168">
    <property type="term" value="F:methyltransferase activity"/>
    <property type="evidence" value="ECO:0007669"/>
    <property type="project" value="UniProtKB-KW"/>
</dbReference>
<sequence length="408" mass="45610">MRPLWRHPDAADRASLSKSRNLSPVVNFTKELSPLFEERPCMTYTGSIRCEGDTWDLASSVGATATMVAAARAMATRAANPLINDQFAEPLVRAVGVDVLTRLASGELTASDIDDPERPNASMVRMAEHHAVRTKFFDEFFMDATRAGIRQVVILASGLDSRAYRLAWPAQTVVYEIDQPQVMEFKTRTLAELGATPTADRRVVTADLRADWPTALGAAGFDPTQPTAWSAEGLLRYLPPEAQDRLLDNVTALSVPDSRFATESIRNFKPHHEERMRERMTILANRWRAYGFDLDMNELVYFGDRNEPASYLSDNGWLLTEIKSQDLLTANGFQPFEDEEVPLPDFFYVSARLQRKHRQYPAHRKPAPSWRHTACPVNELSKSAAYTMTRSDAHQASTTAPPPPGLTG</sequence>
<dbReference type="EMBL" id="CFOH01000306">
    <property type="protein sequence ID" value="CFE52102.1"/>
    <property type="molecule type" value="Genomic_DNA"/>
</dbReference>
<keyword evidence="3 10" id="KW-0489">Methyltransferase</keyword>
<dbReference type="Proteomes" id="UP000046947">
    <property type="component" value="Unassembled WGS sequence"/>
</dbReference>
<protein>
    <submittedName>
        <fullName evidence="7 10">S-adenosylmethionine-dependent methyltransferase</fullName>
        <ecNumber evidence="7 10">2.1.1.-</ecNumber>
    </submittedName>
</protein>
<evidence type="ECO:0000256" key="5">
    <source>
        <dbReference type="ARBA" id="ARBA00022691"/>
    </source>
</evidence>
<reference evidence="12 13" key="2">
    <citation type="submission" date="2015-03" db="EMBL/GenBank/DDBJ databases">
        <authorList>
            <consortium name="Pathogen Informatics"/>
        </authorList>
    </citation>
    <scope>NUCLEOTIDE SEQUENCE [LARGE SCALE GENOMIC DNA]</scope>
    <source>
        <strain evidence="9 16">Bir 172</strain>
        <strain evidence="8 13">C09601061</strain>
        <strain evidence="7 14">H09601792</strain>
        <strain evidence="12">K00500041</strain>
        <strain evidence="11 15">P00601463</strain>
    </source>
</reference>
<dbReference type="Gene3D" id="3.40.50.150">
    <property type="entry name" value="Vaccinia Virus protein VP39"/>
    <property type="match status" value="1"/>
</dbReference>
<evidence type="ECO:0000256" key="1">
    <source>
        <dbReference type="ARBA" id="ARBA00003907"/>
    </source>
</evidence>
<evidence type="ECO:0000313" key="7">
    <source>
        <dbReference type="EMBL" id="CFE52102.1"/>
    </source>
</evidence>
<dbReference type="PANTHER" id="PTHR43619:SF2">
    <property type="entry name" value="S-ADENOSYL-L-METHIONINE-DEPENDENT METHYLTRANSFERASES SUPERFAMILY PROTEIN"/>
    <property type="match status" value="1"/>
</dbReference>